<dbReference type="Pfam" id="PF00440">
    <property type="entry name" value="TetR_N"/>
    <property type="match status" value="1"/>
</dbReference>
<dbReference type="GO" id="GO:0003677">
    <property type="term" value="F:DNA binding"/>
    <property type="evidence" value="ECO:0007669"/>
    <property type="project" value="UniProtKB-UniRule"/>
</dbReference>
<dbReference type="SUPFAM" id="SSF48498">
    <property type="entry name" value="Tetracyclin repressor-like, C-terminal domain"/>
    <property type="match status" value="1"/>
</dbReference>
<dbReference type="SUPFAM" id="SSF46689">
    <property type="entry name" value="Homeodomain-like"/>
    <property type="match status" value="1"/>
</dbReference>
<dbReference type="AlphaFoldDB" id="A0AAU7GC68"/>
<feature type="DNA-binding region" description="H-T-H motif" evidence="4">
    <location>
        <begin position="31"/>
        <end position="50"/>
    </location>
</feature>
<sequence>MVKQSRALVTRDAIVRGAAEVFRDRGYGLASIADIASAAGMTKGALYFHFASKDELARAVIHEQHQRTMAASAEIVAEGRPALETMVLLSRSLAHQLLEDPVVQAGIRLTTDVSTSAEPVVEPYEDWFRTGEELFRRGIEEGDVAPTVDPAMLGHFLSPAYTGVQLVSETLTGRADLLRRVRELWIVLLPGIVRAERLDALRGLADLVTE</sequence>
<reference evidence="6" key="1">
    <citation type="submission" date="2024-05" db="EMBL/GenBank/DDBJ databases">
        <title>The Natural Products Discovery Center: Release of the First 8490 Sequenced Strains for Exploring Actinobacteria Biosynthetic Diversity.</title>
        <authorList>
            <person name="Kalkreuter E."/>
            <person name="Kautsar S.A."/>
            <person name="Yang D."/>
            <person name="Bader C.D."/>
            <person name="Teijaro C.N."/>
            <person name="Fluegel L."/>
            <person name="Davis C.M."/>
            <person name="Simpson J.R."/>
            <person name="Lauterbach L."/>
            <person name="Steele A.D."/>
            <person name="Gui C."/>
            <person name="Meng S."/>
            <person name="Li G."/>
            <person name="Viehrig K."/>
            <person name="Ye F."/>
            <person name="Su P."/>
            <person name="Kiefer A.F."/>
            <person name="Nichols A."/>
            <person name="Cepeda A.J."/>
            <person name="Yan W."/>
            <person name="Fan B."/>
            <person name="Jiang Y."/>
            <person name="Adhikari A."/>
            <person name="Zheng C.-J."/>
            <person name="Schuster L."/>
            <person name="Cowan T.M."/>
            <person name="Smanski M.J."/>
            <person name="Chevrette M.G."/>
            <person name="de Carvalho L.P.S."/>
            <person name="Shen B."/>
        </authorList>
    </citation>
    <scope>NUCLEOTIDE SEQUENCE</scope>
    <source>
        <strain evidence="6">NPDC080035</strain>
    </source>
</reference>
<dbReference type="EMBL" id="CP157390">
    <property type="protein sequence ID" value="XBM48817.1"/>
    <property type="molecule type" value="Genomic_DNA"/>
</dbReference>
<evidence type="ECO:0000256" key="2">
    <source>
        <dbReference type="ARBA" id="ARBA00023125"/>
    </source>
</evidence>
<feature type="domain" description="HTH tetR-type" evidence="5">
    <location>
        <begin position="8"/>
        <end position="68"/>
    </location>
</feature>
<dbReference type="InterPro" id="IPR047923">
    <property type="entry name" value="ArpA-like"/>
</dbReference>
<evidence type="ECO:0000256" key="3">
    <source>
        <dbReference type="ARBA" id="ARBA00023163"/>
    </source>
</evidence>
<keyword evidence="2 4" id="KW-0238">DNA-binding</keyword>
<dbReference type="Pfam" id="PF21935">
    <property type="entry name" value="TetR_C_45"/>
    <property type="match status" value="1"/>
</dbReference>
<dbReference type="PANTHER" id="PTHR47506">
    <property type="entry name" value="TRANSCRIPTIONAL REGULATORY PROTEIN"/>
    <property type="match status" value="1"/>
</dbReference>
<dbReference type="NCBIfam" id="NF041196">
    <property type="entry name" value="ScbR_bind_reg"/>
    <property type="match status" value="1"/>
</dbReference>
<dbReference type="RefSeq" id="WP_348788738.1">
    <property type="nucleotide sequence ID" value="NZ_CP157390.1"/>
</dbReference>
<dbReference type="InterPro" id="IPR036271">
    <property type="entry name" value="Tet_transcr_reg_TetR-rel_C_sf"/>
</dbReference>
<dbReference type="PRINTS" id="PR00455">
    <property type="entry name" value="HTHTETR"/>
</dbReference>
<name>A0AAU7GC68_9MICO</name>
<dbReference type="PANTHER" id="PTHR47506:SF1">
    <property type="entry name" value="HTH-TYPE TRANSCRIPTIONAL REGULATOR YJDC"/>
    <property type="match status" value="1"/>
</dbReference>
<dbReference type="InterPro" id="IPR001647">
    <property type="entry name" value="HTH_TetR"/>
</dbReference>
<organism evidence="6">
    <name type="scientific">Leifsonia sp. NPDC080035</name>
    <dbReference type="NCBI Taxonomy" id="3143936"/>
    <lineage>
        <taxon>Bacteria</taxon>
        <taxon>Bacillati</taxon>
        <taxon>Actinomycetota</taxon>
        <taxon>Actinomycetes</taxon>
        <taxon>Micrococcales</taxon>
        <taxon>Microbacteriaceae</taxon>
        <taxon>Leifsonia</taxon>
    </lineage>
</organism>
<protein>
    <submittedName>
        <fullName evidence="6">ScbR family autoregulator-binding transcription factor</fullName>
    </submittedName>
</protein>
<evidence type="ECO:0000259" key="5">
    <source>
        <dbReference type="PROSITE" id="PS50977"/>
    </source>
</evidence>
<dbReference type="InterPro" id="IPR054126">
    <property type="entry name" value="CprB_TetR_C"/>
</dbReference>
<evidence type="ECO:0000313" key="6">
    <source>
        <dbReference type="EMBL" id="XBM48817.1"/>
    </source>
</evidence>
<evidence type="ECO:0000256" key="1">
    <source>
        <dbReference type="ARBA" id="ARBA00023015"/>
    </source>
</evidence>
<keyword evidence="3" id="KW-0804">Transcription</keyword>
<keyword evidence="1" id="KW-0805">Transcription regulation</keyword>
<gene>
    <name evidence="6" type="ORF">AAME72_02915</name>
</gene>
<evidence type="ECO:0000256" key="4">
    <source>
        <dbReference type="PROSITE-ProRule" id="PRU00335"/>
    </source>
</evidence>
<proteinExistence type="predicted"/>
<accession>A0AAU7GC68</accession>
<dbReference type="InterPro" id="IPR009057">
    <property type="entry name" value="Homeodomain-like_sf"/>
</dbReference>
<dbReference type="PROSITE" id="PS50977">
    <property type="entry name" value="HTH_TETR_2"/>
    <property type="match status" value="1"/>
</dbReference>
<dbReference type="Gene3D" id="1.10.357.10">
    <property type="entry name" value="Tetracycline Repressor, domain 2"/>
    <property type="match status" value="1"/>
</dbReference>